<dbReference type="RefSeq" id="WP_378050218.1">
    <property type="nucleotide sequence ID" value="NZ_JBHSXE010000002.1"/>
</dbReference>
<accession>A0ABW2CNM6</accession>
<dbReference type="Proteomes" id="UP001596380">
    <property type="component" value="Unassembled WGS sequence"/>
</dbReference>
<protein>
    <submittedName>
        <fullName evidence="1">Uncharacterized protein</fullName>
    </submittedName>
</protein>
<gene>
    <name evidence="1" type="ORF">ACFQKB_26805</name>
</gene>
<keyword evidence="2" id="KW-1185">Reference proteome</keyword>
<dbReference type="EMBL" id="JBHSXS010000019">
    <property type="protein sequence ID" value="MFC6883396.1"/>
    <property type="molecule type" value="Genomic_DNA"/>
</dbReference>
<reference evidence="2" key="1">
    <citation type="journal article" date="2019" name="Int. J. Syst. Evol. Microbiol.">
        <title>The Global Catalogue of Microorganisms (GCM) 10K type strain sequencing project: providing services to taxonomists for standard genome sequencing and annotation.</title>
        <authorList>
            <consortium name="The Broad Institute Genomics Platform"/>
            <consortium name="The Broad Institute Genome Sequencing Center for Infectious Disease"/>
            <person name="Wu L."/>
            <person name="Ma J."/>
        </authorList>
    </citation>
    <scope>NUCLEOTIDE SEQUENCE [LARGE SCALE GENOMIC DNA]</scope>
    <source>
        <strain evidence="2">JCM 3369</strain>
    </source>
</reference>
<evidence type="ECO:0000313" key="2">
    <source>
        <dbReference type="Proteomes" id="UP001596380"/>
    </source>
</evidence>
<organism evidence="1 2">
    <name type="scientific">Actinomadura yumaensis</name>
    <dbReference type="NCBI Taxonomy" id="111807"/>
    <lineage>
        <taxon>Bacteria</taxon>
        <taxon>Bacillati</taxon>
        <taxon>Actinomycetota</taxon>
        <taxon>Actinomycetes</taxon>
        <taxon>Streptosporangiales</taxon>
        <taxon>Thermomonosporaceae</taxon>
        <taxon>Actinomadura</taxon>
    </lineage>
</organism>
<sequence>MRATPSAERGMRPYGLTHQTRLNAAYTAPPPFAYCPARQQSIADGIPIALQPALLRAYSVTWGTTDKDNKTDDGG</sequence>
<comment type="caution">
    <text evidence="1">The sequence shown here is derived from an EMBL/GenBank/DDBJ whole genome shotgun (WGS) entry which is preliminary data.</text>
</comment>
<evidence type="ECO:0000313" key="1">
    <source>
        <dbReference type="EMBL" id="MFC6883396.1"/>
    </source>
</evidence>
<proteinExistence type="predicted"/>
<name>A0ABW2CNM6_9ACTN</name>